<keyword evidence="10" id="KW-1185">Reference proteome</keyword>
<sequence length="312" mass="34979">MRANEINQTNGKKLRKLRSQTSIDVIGFSFISPWLIGFLGFIVGPMLASLYFSFTDYDLLSTPTWIGLDNYINMFTNDGRFIQALKVTFIFVFGSVPLKLAFALFVAMLFNTKRKGVGLYRTMYYVPSILGGSVAIAVVWRQLFGRDGAMNDVFAFFGIEGTSWVTHPDFALSTLIILVVWQFGSPMLIFLAGLKAIPYELYEAAAVDGASPFLQFIKITLPMLSPVIFFNLVMQTIQGFMAFTQSFLITNGGPMDKTLFYAVYLYEKAFAHFDMGYASALAWILLIICAVFTALIFKTAKSWVYYESEGGN</sequence>
<keyword evidence="6 7" id="KW-0472">Membrane</keyword>
<gene>
    <name evidence="9" type="ORF">GI584_07210</name>
</gene>
<evidence type="ECO:0000256" key="1">
    <source>
        <dbReference type="ARBA" id="ARBA00004651"/>
    </source>
</evidence>
<comment type="similarity">
    <text evidence="7">Belongs to the binding-protein-dependent transport system permease family.</text>
</comment>
<dbReference type="SUPFAM" id="SSF161098">
    <property type="entry name" value="MetI-like"/>
    <property type="match status" value="1"/>
</dbReference>
<dbReference type="AlphaFoldDB" id="A0A5Q2TG76"/>
<dbReference type="InterPro" id="IPR051393">
    <property type="entry name" value="ABC_transporter_permease"/>
</dbReference>
<dbReference type="PROSITE" id="PS50928">
    <property type="entry name" value="ABC_TM1"/>
    <property type="match status" value="1"/>
</dbReference>
<comment type="subcellular location">
    <subcellularLocation>
        <location evidence="1 7">Cell membrane</location>
        <topology evidence="1 7">Multi-pass membrane protein</topology>
    </subcellularLocation>
</comment>
<feature type="transmembrane region" description="Helical" evidence="7">
    <location>
        <begin position="87"/>
        <end position="110"/>
    </location>
</feature>
<evidence type="ECO:0000313" key="10">
    <source>
        <dbReference type="Proteomes" id="UP000339690"/>
    </source>
</evidence>
<evidence type="ECO:0000256" key="7">
    <source>
        <dbReference type="RuleBase" id="RU363032"/>
    </source>
</evidence>
<feature type="transmembrane region" description="Helical" evidence="7">
    <location>
        <begin position="227"/>
        <end position="249"/>
    </location>
</feature>
<proteinExistence type="inferred from homology"/>
<feature type="domain" description="ABC transmembrane type-1" evidence="8">
    <location>
        <begin position="85"/>
        <end position="296"/>
    </location>
</feature>
<feature type="transmembrane region" description="Helical" evidence="7">
    <location>
        <begin position="122"/>
        <end position="140"/>
    </location>
</feature>
<feature type="transmembrane region" description="Helical" evidence="7">
    <location>
        <begin position="275"/>
        <end position="297"/>
    </location>
</feature>
<dbReference type="CDD" id="cd06261">
    <property type="entry name" value="TM_PBP2"/>
    <property type="match status" value="1"/>
</dbReference>
<dbReference type="Proteomes" id="UP000339690">
    <property type="component" value="Chromosome"/>
</dbReference>
<dbReference type="PANTHER" id="PTHR30193:SF1">
    <property type="entry name" value="ABC TRANSPORTER PERMEASE PROTEIN YESP-RELATED"/>
    <property type="match status" value="1"/>
</dbReference>
<dbReference type="InterPro" id="IPR000515">
    <property type="entry name" value="MetI-like"/>
</dbReference>
<evidence type="ECO:0000256" key="4">
    <source>
        <dbReference type="ARBA" id="ARBA00022692"/>
    </source>
</evidence>
<dbReference type="PANTHER" id="PTHR30193">
    <property type="entry name" value="ABC TRANSPORTER PERMEASE PROTEIN"/>
    <property type="match status" value="1"/>
</dbReference>
<feature type="transmembrane region" description="Helical" evidence="7">
    <location>
        <begin position="21"/>
        <end position="54"/>
    </location>
</feature>
<evidence type="ECO:0000259" key="8">
    <source>
        <dbReference type="PROSITE" id="PS50928"/>
    </source>
</evidence>
<feature type="transmembrane region" description="Helical" evidence="7">
    <location>
        <begin position="170"/>
        <end position="194"/>
    </location>
</feature>
<dbReference type="GO" id="GO:0005886">
    <property type="term" value="C:plasma membrane"/>
    <property type="evidence" value="ECO:0007669"/>
    <property type="project" value="UniProtKB-SubCell"/>
</dbReference>
<dbReference type="GO" id="GO:0055085">
    <property type="term" value="P:transmembrane transport"/>
    <property type="evidence" value="ECO:0007669"/>
    <property type="project" value="InterPro"/>
</dbReference>
<name>A0A5Q2TG76_9BACI</name>
<keyword evidence="5 7" id="KW-1133">Transmembrane helix</keyword>
<evidence type="ECO:0000256" key="6">
    <source>
        <dbReference type="ARBA" id="ARBA00023136"/>
    </source>
</evidence>
<evidence type="ECO:0000256" key="2">
    <source>
        <dbReference type="ARBA" id="ARBA00022448"/>
    </source>
</evidence>
<accession>A0A5Q2TG76</accession>
<keyword evidence="3" id="KW-1003">Cell membrane</keyword>
<dbReference type="RefSeq" id="WP_100361320.1">
    <property type="nucleotide sequence ID" value="NZ_CP045915.1"/>
</dbReference>
<dbReference type="Gene3D" id="1.10.3720.10">
    <property type="entry name" value="MetI-like"/>
    <property type="match status" value="1"/>
</dbReference>
<evidence type="ECO:0000256" key="5">
    <source>
        <dbReference type="ARBA" id="ARBA00022989"/>
    </source>
</evidence>
<protein>
    <submittedName>
        <fullName evidence="9">ABC transporter permease subunit</fullName>
    </submittedName>
</protein>
<dbReference type="InterPro" id="IPR035906">
    <property type="entry name" value="MetI-like_sf"/>
</dbReference>
<dbReference type="EMBL" id="CP045915">
    <property type="protein sequence ID" value="QGH33819.1"/>
    <property type="molecule type" value="Genomic_DNA"/>
</dbReference>
<reference evidence="9 10" key="1">
    <citation type="submission" date="2019-11" db="EMBL/GenBank/DDBJ databases">
        <title>Gracilibacillus salitolerans sp. nov., a moderate halophile isolated from a saline soil in northwest China.</title>
        <authorList>
            <person name="Gan L."/>
        </authorList>
    </citation>
    <scope>NUCLEOTIDE SEQUENCE [LARGE SCALE GENOMIC DNA]</scope>
    <source>
        <strain evidence="9 10">SCU50</strain>
    </source>
</reference>
<dbReference type="KEGG" id="grc:GI584_07210"/>
<keyword evidence="4 7" id="KW-0812">Transmembrane</keyword>
<organism evidence="9 10">
    <name type="scientific">Gracilibacillus salitolerans</name>
    <dbReference type="NCBI Taxonomy" id="2663022"/>
    <lineage>
        <taxon>Bacteria</taxon>
        <taxon>Bacillati</taxon>
        <taxon>Bacillota</taxon>
        <taxon>Bacilli</taxon>
        <taxon>Bacillales</taxon>
        <taxon>Bacillaceae</taxon>
        <taxon>Gracilibacillus</taxon>
    </lineage>
</organism>
<evidence type="ECO:0000313" key="9">
    <source>
        <dbReference type="EMBL" id="QGH33819.1"/>
    </source>
</evidence>
<keyword evidence="2 7" id="KW-0813">Transport</keyword>
<dbReference type="Pfam" id="PF00528">
    <property type="entry name" value="BPD_transp_1"/>
    <property type="match status" value="1"/>
</dbReference>
<evidence type="ECO:0000256" key="3">
    <source>
        <dbReference type="ARBA" id="ARBA00022475"/>
    </source>
</evidence>